<dbReference type="InterPro" id="IPR001279">
    <property type="entry name" value="Metallo-B-lactamas"/>
</dbReference>
<evidence type="ECO:0000313" key="3">
    <source>
        <dbReference type="Proteomes" id="UP000199150"/>
    </source>
</evidence>
<evidence type="ECO:0000313" key="2">
    <source>
        <dbReference type="EMBL" id="SCW31972.1"/>
    </source>
</evidence>
<feature type="domain" description="Metallo-beta-lactamase" evidence="1">
    <location>
        <begin position="54"/>
        <end position="235"/>
    </location>
</feature>
<keyword evidence="3" id="KW-1185">Reference proteome</keyword>
<dbReference type="PANTHER" id="PTHR42663:SF6">
    <property type="entry name" value="HYDROLASE C777.06C-RELATED"/>
    <property type="match status" value="1"/>
</dbReference>
<reference evidence="3" key="1">
    <citation type="submission" date="2016-10" db="EMBL/GenBank/DDBJ databases">
        <authorList>
            <person name="Varghese N."/>
            <person name="Submissions S."/>
        </authorList>
    </citation>
    <scope>NUCLEOTIDE SEQUENCE [LARGE SCALE GENOMIC DNA]</scope>
    <source>
        <strain evidence="3">CGMCC 1.3431</strain>
    </source>
</reference>
<dbReference type="OrthoDB" id="9781189at2"/>
<dbReference type="AlphaFoldDB" id="A0A1G4PI68"/>
<name>A0A1G4PI68_9CAUL</name>
<gene>
    <name evidence="2" type="ORF">SAMN02927928_0394</name>
</gene>
<dbReference type="PANTHER" id="PTHR42663">
    <property type="entry name" value="HYDROLASE C777.06C-RELATED-RELATED"/>
    <property type="match status" value="1"/>
</dbReference>
<dbReference type="STRING" id="260084.SAMN02927928_0394"/>
<evidence type="ECO:0000259" key="1">
    <source>
        <dbReference type="Pfam" id="PF12706"/>
    </source>
</evidence>
<dbReference type="SUPFAM" id="SSF56281">
    <property type="entry name" value="Metallo-hydrolase/oxidoreductase"/>
    <property type="match status" value="1"/>
</dbReference>
<dbReference type="Pfam" id="PF12706">
    <property type="entry name" value="Lactamase_B_2"/>
    <property type="match status" value="1"/>
</dbReference>
<dbReference type="InterPro" id="IPR036866">
    <property type="entry name" value="RibonucZ/Hydroxyglut_hydro"/>
</dbReference>
<sequence length="267" mass="29824">MAKTLTVRILGSGCSTGVPRVDGYWGACDPANPKNKRSRCSAWFGLSEGDGLTSVVIDTAPDFREQMIRASVPHIDTILWTHDHADQTHGLDDMRAFTFARNRPIDGYMDEATYATLTRRFGYVFEGNLGYPPVCEPRRLPAHGQVWSISGEGGDLPVITFDQAHGPIRSVGYRISDIAYSSDVSDLPEESFEILKGLKVWIVDALRYKPHPTHSHLEKTLEWIARVNPERAILTNLHQDMDYEALRAILPAGVEPAYDQMEVKVSL</sequence>
<accession>A0A1G4PI68</accession>
<dbReference type="CDD" id="cd16279">
    <property type="entry name" value="metallo-hydrolase-like_MBL-fold"/>
    <property type="match status" value="1"/>
</dbReference>
<dbReference type="EMBL" id="FMTS01000001">
    <property type="protein sequence ID" value="SCW31972.1"/>
    <property type="molecule type" value="Genomic_DNA"/>
</dbReference>
<organism evidence="2 3">
    <name type="scientific">Asticcacaulis taihuensis</name>
    <dbReference type="NCBI Taxonomy" id="260084"/>
    <lineage>
        <taxon>Bacteria</taxon>
        <taxon>Pseudomonadati</taxon>
        <taxon>Pseudomonadota</taxon>
        <taxon>Alphaproteobacteria</taxon>
        <taxon>Caulobacterales</taxon>
        <taxon>Caulobacteraceae</taxon>
        <taxon>Asticcacaulis</taxon>
    </lineage>
</organism>
<proteinExistence type="predicted"/>
<protein>
    <submittedName>
        <fullName evidence="2">Phosphoribosyl 1,2-cyclic phosphate phosphodiesterase</fullName>
    </submittedName>
</protein>
<dbReference type="RefSeq" id="WP_090643027.1">
    <property type="nucleotide sequence ID" value="NZ_CBCRYE010000001.1"/>
</dbReference>
<dbReference type="Proteomes" id="UP000199150">
    <property type="component" value="Unassembled WGS sequence"/>
</dbReference>
<dbReference type="Gene3D" id="3.60.15.10">
    <property type="entry name" value="Ribonuclease Z/Hydroxyacylglutathione hydrolase-like"/>
    <property type="match status" value="1"/>
</dbReference>